<dbReference type="AlphaFoldDB" id="J9EZ84"/>
<dbReference type="InterPro" id="IPR002129">
    <property type="entry name" value="PyrdxlP-dep_de-COase"/>
</dbReference>
<keyword evidence="2" id="KW-0456">Lyase</keyword>
<dbReference type="PANTHER" id="PTHR11999">
    <property type="entry name" value="GROUP II PYRIDOXAL-5-PHOSPHATE DECARBOXYLASE"/>
    <property type="match status" value="1"/>
</dbReference>
<dbReference type="Proteomes" id="UP000004810">
    <property type="component" value="Unassembled WGS sequence"/>
</dbReference>
<dbReference type="PANTHER" id="PTHR11999:SF70">
    <property type="entry name" value="MIP05841P"/>
    <property type="match status" value="1"/>
</dbReference>
<dbReference type="EMBL" id="ADBV01004503">
    <property type="protein sequence ID" value="EJW80449.1"/>
    <property type="molecule type" value="Genomic_DNA"/>
</dbReference>
<keyword evidence="2" id="KW-0210">Decarboxylase</keyword>
<dbReference type="SUPFAM" id="SSF53383">
    <property type="entry name" value="PLP-dependent transferases"/>
    <property type="match status" value="1"/>
</dbReference>
<organism evidence="4 5">
    <name type="scientific">Wuchereria bancrofti</name>
    <dbReference type="NCBI Taxonomy" id="6293"/>
    <lineage>
        <taxon>Eukaryota</taxon>
        <taxon>Metazoa</taxon>
        <taxon>Ecdysozoa</taxon>
        <taxon>Nematoda</taxon>
        <taxon>Chromadorea</taxon>
        <taxon>Rhabditida</taxon>
        <taxon>Spirurina</taxon>
        <taxon>Spiruromorpha</taxon>
        <taxon>Filarioidea</taxon>
        <taxon>Onchocercidae</taxon>
        <taxon>Wuchereria</taxon>
    </lineage>
</organism>
<reference evidence="5" key="1">
    <citation type="submission" date="2012-08" db="EMBL/GenBank/DDBJ databases">
        <title>The Genome Sequence of Wuchereria bancrofti.</title>
        <authorList>
            <person name="Nutman T.B."/>
            <person name="Fink D.L."/>
            <person name="Russ C."/>
            <person name="Young S."/>
            <person name="Zeng Q."/>
            <person name="Koehrsen M."/>
            <person name="Alvarado L."/>
            <person name="Berlin A."/>
            <person name="Chapman S.B."/>
            <person name="Chen Z."/>
            <person name="Freedman E."/>
            <person name="Gellesch M."/>
            <person name="Goldberg J."/>
            <person name="Griggs A."/>
            <person name="Gujja S."/>
            <person name="Heilman E.R."/>
            <person name="Heiman D."/>
            <person name="Hepburn T."/>
            <person name="Howarth C."/>
            <person name="Jen D."/>
            <person name="Larson L."/>
            <person name="Lewis B."/>
            <person name="Mehta T."/>
            <person name="Park D."/>
            <person name="Pearson M."/>
            <person name="Roberts A."/>
            <person name="Saif S."/>
            <person name="Shea T."/>
            <person name="Shenoy N."/>
            <person name="Sisk P."/>
            <person name="Stolte C."/>
            <person name="Sykes S."/>
            <person name="Walk T."/>
            <person name="White J."/>
            <person name="Yandava C."/>
            <person name="Haas B."/>
            <person name="Henn M.R."/>
            <person name="Nusbaum C."/>
            <person name="Birren B."/>
        </authorList>
    </citation>
    <scope>NUCLEOTIDE SEQUENCE [LARGE SCALE GENOMIC DNA]</scope>
    <source>
        <strain evidence="5">NA</strain>
    </source>
</reference>
<evidence type="ECO:0000256" key="2">
    <source>
        <dbReference type="ARBA" id="ARBA00022793"/>
    </source>
</evidence>
<dbReference type="GO" id="GO:0016831">
    <property type="term" value="F:carboxy-lyase activity"/>
    <property type="evidence" value="ECO:0007669"/>
    <property type="project" value="UniProtKB-KW"/>
</dbReference>
<dbReference type="GO" id="GO:0030170">
    <property type="term" value="F:pyridoxal phosphate binding"/>
    <property type="evidence" value="ECO:0007669"/>
    <property type="project" value="InterPro"/>
</dbReference>
<comment type="caution">
    <text evidence="4">The sequence shown here is derived from an EMBL/GenBank/DDBJ whole genome shotgun (WGS) entry which is preliminary data.</text>
</comment>
<evidence type="ECO:0000256" key="3">
    <source>
        <dbReference type="ARBA" id="ARBA00022898"/>
    </source>
</evidence>
<accession>J9EZ84</accession>
<evidence type="ECO:0000313" key="5">
    <source>
        <dbReference type="Proteomes" id="UP000004810"/>
    </source>
</evidence>
<keyword evidence="3" id="KW-0663">Pyridoxal phosphate</keyword>
<dbReference type="PRINTS" id="PR00800">
    <property type="entry name" value="YHDCRBOXLASE"/>
</dbReference>
<gene>
    <name evidence="4" type="ORF">WUBG_08642</name>
</gene>
<dbReference type="Gene3D" id="1.20.1340.10">
    <property type="entry name" value="dopa decarboxylase, N-terminal domain"/>
    <property type="match status" value="1"/>
</dbReference>
<dbReference type="InterPro" id="IPR010977">
    <property type="entry name" value="Aromatic_deC"/>
</dbReference>
<feature type="non-terminal residue" evidence="4">
    <location>
        <position position="118"/>
    </location>
</feature>
<name>J9EZ84_WUCBA</name>
<dbReference type="GO" id="GO:0019752">
    <property type="term" value="P:carboxylic acid metabolic process"/>
    <property type="evidence" value="ECO:0007669"/>
    <property type="project" value="InterPro"/>
</dbReference>
<evidence type="ECO:0008006" key="6">
    <source>
        <dbReference type="Google" id="ProtNLM"/>
    </source>
</evidence>
<evidence type="ECO:0000313" key="4">
    <source>
        <dbReference type="EMBL" id="EJW80449.1"/>
    </source>
</evidence>
<comment type="cofactor">
    <cofactor evidence="1">
        <name>pyridoxal 5'-phosphate</name>
        <dbReference type="ChEBI" id="CHEBI:597326"/>
    </cofactor>
</comment>
<dbReference type="FunFam" id="1.20.1340.10:FF:000001">
    <property type="entry name" value="Histidine decarboxylase"/>
    <property type="match status" value="1"/>
</dbReference>
<dbReference type="Pfam" id="PF00282">
    <property type="entry name" value="Pyridoxal_deC"/>
    <property type="match status" value="1"/>
</dbReference>
<protein>
    <recommendedName>
        <fullName evidence="6">Aromatic-L-amino-acid decarboxylase</fullName>
    </recommendedName>
</protein>
<evidence type="ECO:0000256" key="1">
    <source>
        <dbReference type="ARBA" id="ARBA00001933"/>
    </source>
</evidence>
<proteinExistence type="predicted"/>
<sequence length="118" mass="13521">MESKKWQPKKTGGMSSTEFRKYGKEVVDYIADYIENIQKRRVVPAIEPGYLRNLLPDMAPQHAEAFEDVISDFDRYIMPGVTHWQHPRFHAYFPAGNAFPNLLADMISDAIGAVGFSW</sequence>
<dbReference type="GO" id="GO:0006520">
    <property type="term" value="P:amino acid metabolic process"/>
    <property type="evidence" value="ECO:0007669"/>
    <property type="project" value="InterPro"/>
</dbReference>
<dbReference type="GO" id="GO:0005737">
    <property type="term" value="C:cytoplasm"/>
    <property type="evidence" value="ECO:0007669"/>
    <property type="project" value="TreeGrafter"/>
</dbReference>
<dbReference type="InterPro" id="IPR015424">
    <property type="entry name" value="PyrdxlP-dep_Trfase"/>
</dbReference>